<dbReference type="AlphaFoldDB" id="A0A0M3GAP3"/>
<dbReference type="EMBL" id="LCTK01000003">
    <property type="protein sequence ID" value="KKZ59664.1"/>
    <property type="molecule type" value="Genomic_DNA"/>
</dbReference>
<dbReference type="PANTHER" id="PTHR42855">
    <property type="entry name" value="ABC TRANSPORTER ATP-BINDING SUBUNIT"/>
    <property type="match status" value="1"/>
</dbReference>
<organism evidence="2 3">
    <name type="scientific">Haemophilus haemolyticus</name>
    <dbReference type="NCBI Taxonomy" id="726"/>
    <lineage>
        <taxon>Bacteria</taxon>
        <taxon>Pseudomonadati</taxon>
        <taxon>Pseudomonadota</taxon>
        <taxon>Gammaproteobacteria</taxon>
        <taxon>Pasteurellales</taxon>
        <taxon>Pasteurellaceae</taxon>
        <taxon>Haemophilus</taxon>
    </lineage>
</organism>
<dbReference type="GO" id="GO:0016887">
    <property type="term" value="F:ATP hydrolysis activity"/>
    <property type="evidence" value="ECO:0007669"/>
    <property type="project" value="InterPro"/>
</dbReference>
<proteinExistence type="predicted"/>
<dbReference type="PANTHER" id="PTHR42855:SF2">
    <property type="entry name" value="DRUG RESISTANCE ABC TRANSPORTER,ATP-BINDING PROTEIN"/>
    <property type="match status" value="1"/>
</dbReference>
<dbReference type="PATRIC" id="fig|726.54.peg.21"/>
<gene>
    <name evidence="2" type="ORF">AAX18_00110</name>
</gene>
<dbReference type="InterPro" id="IPR027417">
    <property type="entry name" value="P-loop_NTPase"/>
</dbReference>
<dbReference type="Pfam" id="PF00005">
    <property type="entry name" value="ABC_tran"/>
    <property type="match status" value="1"/>
</dbReference>
<protein>
    <recommendedName>
        <fullName evidence="1">ABC transporter domain-containing protein</fullName>
    </recommendedName>
</protein>
<reference evidence="2 3" key="1">
    <citation type="submission" date="2015-05" db="EMBL/GenBank/DDBJ databases">
        <title>Comparative analyses of the lipooligosaccharides from nottypeable Haemophilus influenzae and Haemophilus haemolyticus.</title>
        <authorList>
            <person name="Post D.M.B."/>
            <person name="Ketterer M.R."/>
            <person name="Coffin J.E."/>
            <person name="Reinders L.M."/>
            <person name="Munson R.S.Jr."/>
            <person name="Bair T.B."/>
            <person name="Murphy T.F."/>
            <person name="Foster E."/>
            <person name="Gibson B.W."/>
            <person name="Apicella M.A."/>
        </authorList>
    </citation>
    <scope>NUCLEOTIDE SEQUENCE [LARGE SCALE GENOMIC DNA]</scope>
    <source>
        <strain evidence="2 3">11P18</strain>
    </source>
</reference>
<name>A0A0M3GAP3_HAEHA</name>
<evidence type="ECO:0000259" key="1">
    <source>
        <dbReference type="Pfam" id="PF00005"/>
    </source>
</evidence>
<comment type="caution">
    <text evidence="2">The sequence shown here is derived from an EMBL/GenBank/DDBJ whole genome shotgun (WGS) entry which is preliminary data.</text>
</comment>
<dbReference type="Gene3D" id="3.40.50.300">
    <property type="entry name" value="P-loop containing nucleotide triphosphate hydrolases"/>
    <property type="match status" value="1"/>
</dbReference>
<sequence>MIVFNNISLKRGQTALLENATATINPKPKVGLVGKNGCGKSSLFALLKKELTPEGGEVTYPSNWRLSSLSKAMNMCLASLADLMLG</sequence>
<dbReference type="Proteomes" id="UP000034750">
    <property type="component" value="Unassembled WGS sequence"/>
</dbReference>
<evidence type="ECO:0000313" key="3">
    <source>
        <dbReference type="Proteomes" id="UP000034750"/>
    </source>
</evidence>
<evidence type="ECO:0000313" key="2">
    <source>
        <dbReference type="EMBL" id="KKZ59664.1"/>
    </source>
</evidence>
<dbReference type="InterPro" id="IPR051309">
    <property type="entry name" value="ABCF_ATPase"/>
</dbReference>
<dbReference type="GO" id="GO:0005524">
    <property type="term" value="F:ATP binding"/>
    <property type="evidence" value="ECO:0007669"/>
    <property type="project" value="InterPro"/>
</dbReference>
<dbReference type="SUPFAM" id="SSF52540">
    <property type="entry name" value="P-loop containing nucleoside triphosphate hydrolases"/>
    <property type="match status" value="1"/>
</dbReference>
<feature type="domain" description="ABC transporter" evidence="1">
    <location>
        <begin position="17"/>
        <end position="61"/>
    </location>
</feature>
<dbReference type="InterPro" id="IPR003439">
    <property type="entry name" value="ABC_transporter-like_ATP-bd"/>
</dbReference>
<accession>A0A0M3GAP3</accession>